<evidence type="ECO:0000313" key="3">
    <source>
        <dbReference type="EMBL" id="UXE36444.1"/>
    </source>
</evidence>
<dbReference type="Pfam" id="PF21446">
    <property type="entry name" value="Gp34_trimer"/>
    <property type="match status" value="1"/>
</dbReference>
<evidence type="ECO:0000256" key="1">
    <source>
        <dbReference type="SAM" id="Coils"/>
    </source>
</evidence>
<accession>A0A9Q9MV05</accession>
<reference evidence="3" key="1">
    <citation type="submission" date="2022-09" db="EMBL/GenBank/DDBJ databases">
        <title>Multidrug resistance Raoultella ornithinolytica Strain MQB_Silv_108.</title>
        <authorList>
            <person name="Quintela-Baluja M."/>
        </authorList>
    </citation>
    <scope>NUCLEOTIDE SEQUENCE</scope>
    <source>
        <strain evidence="3">MQB_Silv_108</strain>
    </source>
</reference>
<dbReference type="AlphaFoldDB" id="A0A9Q9MV05"/>
<dbReference type="InterPro" id="IPR030392">
    <property type="entry name" value="S74_ICA"/>
</dbReference>
<organism evidence="3 4">
    <name type="scientific">Raoultella ornithinolytica</name>
    <name type="common">Klebsiella ornithinolytica</name>
    <dbReference type="NCBI Taxonomy" id="54291"/>
    <lineage>
        <taxon>Bacteria</taxon>
        <taxon>Pseudomonadati</taxon>
        <taxon>Pseudomonadota</taxon>
        <taxon>Gammaproteobacteria</taxon>
        <taxon>Enterobacterales</taxon>
        <taxon>Enterobacteriaceae</taxon>
        <taxon>Klebsiella/Raoultella group</taxon>
        <taxon>Raoultella</taxon>
    </lineage>
</organism>
<keyword evidence="1" id="KW-0175">Coiled coil</keyword>
<protein>
    <submittedName>
        <fullName evidence="3">Tail fiber domain-containing protein</fullName>
    </submittedName>
</protein>
<dbReference type="RefSeq" id="WP_260990208.1">
    <property type="nucleotide sequence ID" value="NZ_CP104450.1"/>
</dbReference>
<evidence type="ECO:0000313" key="4">
    <source>
        <dbReference type="Proteomes" id="UP001064206"/>
    </source>
</evidence>
<dbReference type="PROSITE" id="PS51688">
    <property type="entry name" value="ICA"/>
    <property type="match status" value="1"/>
</dbReference>
<dbReference type="Pfam" id="PF13884">
    <property type="entry name" value="Peptidase_S74"/>
    <property type="match status" value="1"/>
</dbReference>
<gene>
    <name evidence="3" type="ORF">N2J37_18005</name>
</gene>
<feature type="domain" description="Peptidase S74" evidence="2">
    <location>
        <begin position="913"/>
        <end position="1011"/>
    </location>
</feature>
<feature type="coiled-coil region" evidence="1">
    <location>
        <begin position="990"/>
        <end position="1017"/>
    </location>
</feature>
<name>A0A9Q9MV05_RAOOR</name>
<dbReference type="Gene3D" id="4.10.410.40">
    <property type="match status" value="1"/>
</dbReference>
<dbReference type="EMBL" id="CP104450">
    <property type="protein sequence ID" value="UXE36444.1"/>
    <property type="molecule type" value="Genomic_DNA"/>
</dbReference>
<proteinExistence type="predicted"/>
<dbReference type="Proteomes" id="UP001064206">
    <property type="component" value="Chromosome"/>
</dbReference>
<sequence length="1018" mass="106907">MSNIFTGNGFKLFYNTDTGNQLPDAYQNTQIESLAAMPNVTFNNDTSTIEVYDNSFSTKLLGSKSVNDIEIVVNYIPDNQTHEFLDNAVETQQEFQLIIQYQTDEEGMIDYSIFNGQLSARHISGDKDAVVQASYTFSPAEVAIRSARTMASIPLVEGSYGVGSNGVNVPQYIPDIPAGNSFIKIPSSSTGNPAGADVMGIGLIDQNSFSSIALTKSGALAIYAKNGSTAWTRIVTSPMADAKYLPFSGGTISGNLNITGILSLTNALTVANGGTGATTAAGARTNLDVYSKSEVDAKDTALSNSVYTKAQVDETVATLVPKTTTVNGKALSGDIVINKSDVGLSNVTNDAQLKVASNLSDVPNKLTARTNLGLGESNTPYFGSIELSAATPFIDFHFNKSSSDYTTRLIESSSGTLSLLGNYSISNKLNVTGLSTLSDANVTGTLTLTNALAITSGGTGASTVEGARTNLGLGTAALENIGTSGGTVPLLNAVNTWSAIQNHSAEIVSSSQNIIRGTSSSYGFILRNDGSNTYMLLTNNGDPNGAWNGLRPLTINNSNGNVTINNLALNNALSITSGGTGAKDIGNARNNLDVYSKSETTNLVKRVTLPAMNGGNNYYKIATLKDSGAGSGYANFTINGGNGFGAAVRNVDFITLSSRNLSSITTSNGGNYFSHTRVNQGGNAPVRIGYVINSDSTVDVYIFSQGGFWSGTTIEVDAIAGGGNVVNGVVNTLNSSDESWTTTAPANLTLINADDVITTRNVVAIGNGGTGANSAAGARSNLGLGSAAVQNIGTSGANVPLLNASNTYSAIQIYTMRPSCPNGIDIGFESVVEYNSDPSGQFQSSGAIKSRLRGRGASVDSAGAFFKLYMQERVGTNHYGILNLNGFAKDLNWFFLSDGTTVSPNGTLQVQGSDVRLKENFVPATDGAAERISKIGTVEFNFRGQERTQRGFVAQQMREVDDMYTFFGGENTDVDGNKFTVLNLDNMAVLADLVTTVQEQMKAIAELKSEIEKLKSNK</sequence>
<dbReference type="InterPro" id="IPR048390">
    <property type="entry name" value="Gp34_trimer"/>
</dbReference>
<evidence type="ECO:0000259" key="2">
    <source>
        <dbReference type="PROSITE" id="PS51688"/>
    </source>
</evidence>